<evidence type="ECO:0000313" key="1">
    <source>
        <dbReference type="EMBL" id="CAM0512096.1"/>
    </source>
</evidence>
<accession>A0ABC9HHI0</accession>
<proteinExistence type="predicted"/>
<sequence length="99" mass="11308">MLLKTKAVVRFRHLAKKRSGLCTSDDDDQYPDLLIEFQKWFILAQSDHGKLLPYFYCTVSDTSANMDAPTSSKLVVLVNLENFARKIRVERNSGNIRSA</sequence>
<protein>
    <submittedName>
        <fullName evidence="1">Uncharacterized protein</fullName>
    </submittedName>
</protein>
<evidence type="ECO:0000313" key="2">
    <source>
        <dbReference type="Proteomes" id="UP001189180"/>
    </source>
</evidence>
<comment type="caution">
    <text evidence="1">The sequence shown here is derived from an EMBL/GenBank/DDBJ whole genome shotgun (WGS) entry which is preliminary data.</text>
</comment>
<reference evidence="1 2" key="1">
    <citation type="submission" date="2024-08" db="EMBL/GenBank/DDBJ databases">
        <authorList>
            <person name="Paterson S."/>
        </authorList>
    </citation>
    <scope>NUCLEOTIDE SEQUENCE [LARGE SCALE GENOMIC DNA]</scope>
</reference>
<organism evidence="1 2">
    <name type="scientific">Fasciola hepatica</name>
    <name type="common">Liver fluke</name>
    <dbReference type="NCBI Taxonomy" id="6192"/>
    <lineage>
        <taxon>Eukaryota</taxon>
        <taxon>Metazoa</taxon>
        <taxon>Spiralia</taxon>
        <taxon>Lophotrochozoa</taxon>
        <taxon>Platyhelminthes</taxon>
        <taxon>Trematoda</taxon>
        <taxon>Digenea</taxon>
        <taxon>Plagiorchiida</taxon>
        <taxon>Echinostomata</taxon>
        <taxon>Echinostomatoidea</taxon>
        <taxon>Fasciolidae</taxon>
        <taxon>Fasciola</taxon>
    </lineage>
</organism>
<name>A0ABC9HHI0_FASHE</name>
<keyword evidence="2" id="KW-1185">Reference proteome</keyword>
<dbReference type="AlphaFoldDB" id="A0ABC9HHI0"/>
<dbReference type="EMBL" id="CANUEZ050000193">
    <property type="protein sequence ID" value="CAM0512096.1"/>
    <property type="molecule type" value="Genomic_DNA"/>
</dbReference>
<dbReference type="Proteomes" id="UP001189180">
    <property type="component" value="Unassembled WGS sequence"/>
</dbReference>
<gene>
    <name evidence="1" type="ORF">FHB240107_LOCUS4491</name>
</gene>